<dbReference type="OrthoDB" id="2019572at2759"/>
<feature type="compositionally biased region" description="Basic and acidic residues" evidence="1">
    <location>
        <begin position="373"/>
        <end position="385"/>
    </location>
</feature>
<dbReference type="Pfam" id="PF01822">
    <property type="entry name" value="WSC"/>
    <property type="match status" value="1"/>
</dbReference>
<dbReference type="Proteomes" id="UP000266234">
    <property type="component" value="Unassembled WGS sequence"/>
</dbReference>
<dbReference type="PROSITE" id="PS51212">
    <property type="entry name" value="WSC"/>
    <property type="match status" value="1"/>
</dbReference>
<evidence type="ECO:0000313" key="3">
    <source>
        <dbReference type="EMBL" id="RGP80687.1"/>
    </source>
</evidence>
<keyword evidence="4" id="KW-1185">Reference proteome</keyword>
<feature type="compositionally biased region" description="Pro residues" evidence="1">
    <location>
        <begin position="386"/>
        <end position="397"/>
    </location>
</feature>
<feature type="region of interest" description="Disordered" evidence="1">
    <location>
        <begin position="343"/>
        <end position="425"/>
    </location>
</feature>
<dbReference type="AlphaFoldDB" id="A0A395T860"/>
<dbReference type="InterPro" id="IPR002889">
    <property type="entry name" value="WSC_carb-bd"/>
</dbReference>
<dbReference type="SMART" id="SM00321">
    <property type="entry name" value="WSC"/>
    <property type="match status" value="1"/>
</dbReference>
<gene>
    <name evidence="3" type="ORF">FLONG3_1162</name>
</gene>
<feature type="compositionally biased region" description="Basic and acidic residues" evidence="1">
    <location>
        <begin position="398"/>
        <end position="417"/>
    </location>
</feature>
<feature type="compositionally biased region" description="Low complexity" evidence="1">
    <location>
        <begin position="360"/>
        <end position="371"/>
    </location>
</feature>
<feature type="compositionally biased region" description="Pro residues" evidence="1">
    <location>
        <begin position="344"/>
        <end position="359"/>
    </location>
</feature>
<organism evidence="3 4">
    <name type="scientific">Fusarium longipes</name>
    <dbReference type="NCBI Taxonomy" id="694270"/>
    <lineage>
        <taxon>Eukaryota</taxon>
        <taxon>Fungi</taxon>
        <taxon>Dikarya</taxon>
        <taxon>Ascomycota</taxon>
        <taxon>Pezizomycotina</taxon>
        <taxon>Sordariomycetes</taxon>
        <taxon>Hypocreomycetidae</taxon>
        <taxon>Hypocreales</taxon>
        <taxon>Nectriaceae</taxon>
        <taxon>Fusarium</taxon>
    </lineage>
</organism>
<name>A0A395T860_9HYPO</name>
<dbReference type="STRING" id="694270.A0A395T860"/>
<protein>
    <submittedName>
        <fullName evidence="3">Neurofilament medium polypeptide</fullName>
    </submittedName>
</protein>
<sequence>MRYTDILALTMGNVVAAQQFTTTRFANTTTSAFETETATSGTVTIGTETTGTETTAASTSTAAGGIGSPAGFNFLGCFSGNGFPTFTLAYSNEKNDADECAAACAGSNFFGLNDESCYCGSELDLESSTAVSTDECDIVCPGDDSVNCGGLNSGSRIMRRQNVDINVLLSIYAAIGVNPGETDTVTNTDFITQTLSASTTTATVTFTESGEVATKTVTTVLPAVPTDVIIICYGNYCAPQVHCPTCTKWQVVCEDDLCAPRECYDDTWSQLKICKNGSCHYADYKNEECNQKITCYGSSCKVDTSEEYARKFVCDVEEDHYYFDQCKDDCYTYEKCSNGECKPVHPPVSPSKPVSPPKPITTGKPPVVVVPEPKPEHPIKPEAPKPSKPAQPAPPAKQPEHPEAPAKPETGKPEQPEKTGTPEVPVVTAGAAKSFAGLAAAIAGFAFVL</sequence>
<evidence type="ECO:0000256" key="1">
    <source>
        <dbReference type="SAM" id="MobiDB-lite"/>
    </source>
</evidence>
<dbReference type="EMBL" id="PXOG01000025">
    <property type="protein sequence ID" value="RGP80687.1"/>
    <property type="molecule type" value="Genomic_DNA"/>
</dbReference>
<comment type="caution">
    <text evidence="3">The sequence shown here is derived from an EMBL/GenBank/DDBJ whole genome shotgun (WGS) entry which is preliminary data.</text>
</comment>
<reference evidence="3 4" key="1">
    <citation type="journal article" date="2018" name="PLoS Pathog.">
        <title>Evolution of structural diversity of trichothecenes, a family of toxins produced by plant pathogenic and entomopathogenic fungi.</title>
        <authorList>
            <person name="Proctor R.H."/>
            <person name="McCormick S.P."/>
            <person name="Kim H.S."/>
            <person name="Cardoza R.E."/>
            <person name="Stanley A.M."/>
            <person name="Lindo L."/>
            <person name="Kelly A."/>
            <person name="Brown D.W."/>
            <person name="Lee T."/>
            <person name="Vaughan M.M."/>
            <person name="Alexander N.J."/>
            <person name="Busman M."/>
            <person name="Gutierrez S."/>
        </authorList>
    </citation>
    <scope>NUCLEOTIDE SEQUENCE [LARGE SCALE GENOMIC DNA]</scope>
    <source>
        <strain evidence="3 4">NRRL 20695</strain>
    </source>
</reference>
<evidence type="ECO:0000313" key="4">
    <source>
        <dbReference type="Proteomes" id="UP000266234"/>
    </source>
</evidence>
<proteinExistence type="predicted"/>
<feature type="domain" description="WSC" evidence="2">
    <location>
        <begin position="71"/>
        <end position="160"/>
    </location>
</feature>
<evidence type="ECO:0000259" key="2">
    <source>
        <dbReference type="PROSITE" id="PS51212"/>
    </source>
</evidence>
<accession>A0A395T860</accession>